<dbReference type="CDD" id="cd00077">
    <property type="entry name" value="HDc"/>
    <property type="match status" value="1"/>
</dbReference>
<reference evidence="9 10" key="1">
    <citation type="submission" date="2017-06" db="EMBL/GenBank/DDBJ databases">
        <authorList>
            <consortium name="Pathogen Informatics"/>
        </authorList>
    </citation>
    <scope>NUCLEOTIDE SEQUENCE [LARGE SCALE GENOMIC DNA]</scope>
    <source>
        <strain evidence="9 10">NCTC11865</strain>
    </source>
</reference>
<feature type="coiled-coil region" evidence="7">
    <location>
        <begin position="47"/>
        <end position="107"/>
    </location>
</feature>
<gene>
    <name evidence="5 9" type="primary">rny</name>
    <name evidence="9" type="ORF">SAMEA4412665_01208</name>
</gene>
<dbReference type="GO" id="GO:0006402">
    <property type="term" value="P:mRNA catabolic process"/>
    <property type="evidence" value="ECO:0007669"/>
    <property type="project" value="UniProtKB-UniRule"/>
</dbReference>
<dbReference type="Pfam" id="PF00013">
    <property type="entry name" value="KH_1"/>
    <property type="match status" value="1"/>
</dbReference>
<dbReference type="EC" id="3.1.-.-" evidence="5 6"/>
<accession>A0A239WMG9</accession>
<dbReference type="AlphaFoldDB" id="A0A239WMG9"/>
<keyword evidence="5" id="KW-1133">Transmembrane helix</keyword>
<dbReference type="GO" id="GO:0004521">
    <property type="term" value="F:RNA endonuclease activity"/>
    <property type="evidence" value="ECO:0007669"/>
    <property type="project" value="UniProtKB-UniRule"/>
</dbReference>
<dbReference type="SUPFAM" id="SSF109604">
    <property type="entry name" value="HD-domain/PDEase-like"/>
    <property type="match status" value="1"/>
</dbReference>
<keyword evidence="5" id="KW-0472">Membrane</keyword>
<keyword evidence="5" id="KW-0812">Transmembrane</keyword>
<evidence type="ECO:0000313" key="10">
    <source>
        <dbReference type="Proteomes" id="UP000215332"/>
    </source>
</evidence>
<dbReference type="InterPro" id="IPR017705">
    <property type="entry name" value="Ribonuclease_Y"/>
</dbReference>
<dbReference type="InterPro" id="IPR006675">
    <property type="entry name" value="HDIG_dom"/>
</dbReference>
<dbReference type="Proteomes" id="UP000215332">
    <property type="component" value="Chromosome 1"/>
</dbReference>
<dbReference type="HAMAP" id="MF_00335">
    <property type="entry name" value="RNase_Y"/>
    <property type="match status" value="1"/>
</dbReference>
<dbReference type="RefSeq" id="WP_021105506.1">
    <property type="nucleotide sequence ID" value="NZ_JAWMSE010000001.1"/>
</dbReference>
<evidence type="ECO:0000256" key="3">
    <source>
        <dbReference type="ARBA" id="ARBA00022801"/>
    </source>
</evidence>
<feature type="domain" description="HD" evidence="8">
    <location>
        <begin position="300"/>
        <end position="393"/>
    </location>
</feature>
<dbReference type="InterPro" id="IPR022711">
    <property type="entry name" value="RNase_Y_N"/>
</dbReference>
<evidence type="ECO:0000256" key="4">
    <source>
        <dbReference type="ARBA" id="ARBA00022884"/>
    </source>
</evidence>
<evidence type="ECO:0000256" key="2">
    <source>
        <dbReference type="ARBA" id="ARBA00022759"/>
    </source>
</evidence>
<dbReference type="InterPro" id="IPR003607">
    <property type="entry name" value="HD/PDEase_dom"/>
</dbReference>
<dbReference type="PROSITE" id="PS51831">
    <property type="entry name" value="HD"/>
    <property type="match status" value="1"/>
</dbReference>
<name>A0A239WMG9_9ACTN</name>
<dbReference type="KEGG" id="cgrn:4412665_01208"/>
<dbReference type="PROSITE" id="PS50084">
    <property type="entry name" value="KH_TYPE_1"/>
    <property type="match status" value="1"/>
</dbReference>
<dbReference type="InterPro" id="IPR004087">
    <property type="entry name" value="KH_dom"/>
</dbReference>
<dbReference type="PANTHER" id="PTHR12826">
    <property type="entry name" value="RIBONUCLEASE Y"/>
    <property type="match status" value="1"/>
</dbReference>
<keyword evidence="5" id="KW-1003">Cell membrane</keyword>
<dbReference type="GO" id="GO:0003723">
    <property type="term" value="F:RNA binding"/>
    <property type="evidence" value="ECO:0007669"/>
    <property type="project" value="UniProtKB-UniRule"/>
</dbReference>
<keyword evidence="1 5" id="KW-0540">Nuclease</keyword>
<keyword evidence="2 5" id="KW-0255">Endonuclease</keyword>
<dbReference type="GO" id="GO:0016787">
    <property type="term" value="F:hydrolase activity"/>
    <property type="evidence" value="ECO:0007669"/>
    <property type="project" value="UniProtKB-KW"/>
</dbReference>
<evidence type="ECO:0000313" key="9">
    <source>
        <dbReference type="EMBL" id="SNV35300.1"/>
    </source>
</evidence>
<dbReference type="CDD" id="cd22431">
    <property type="entry name" value="KH-I_RNaseY"/>
    <property type="match status" value="1"/>
</dbReference>
<dbReference type="InterPro" id="IPR036612">
    <property type="entry name" value="KH_dom_type_1_sf"/>
</dbReference>
<proteinExistence type="inferred from homology"/>
<evidence type="ECO:0000256" key="6">
    <source>
        <dbReference type="NCBIfam" id="TIGR03319"/>
    </source>
</evidence>
<keyword evidence="4 5" id="KW-0694">RNA-binding</keyword>
<dbReference type="SMART" id="SM00471">
    <property type="entry name" value="HDc"/>
    <property type="match status" value="1"/>
</dbReference>
<comment type="function">
    <text evidence="5">Endoribonuclease that initiates mRNA decay.</text>
</comment>
<evidence type="ECO:0000256" key="7">
    <source>
        <dbReference type="SAM" id="Coils"/>
    </source>
</evidence>
<comment type="subcellular location">
    <subcellularLocation>
        <location evidence="5">Cell membrane</location>
        <topology evidence="5">Single-pass membrane protein</topology>
    </subcellularLocation>
</comment>
<dbReference type="SUPFAM" id="SSF54791">
    <property type="entry name" value="Eukaryotic type KH-domain (KH-domain type I)"/>
    <property type="match status" value="1"/>
</dbReference>
<dbReference type="EMBL" id="LT906441">
    <property type="protein sequence ID" value="SNV35300.1"/>
    <property type="molecule type" value="Genomic_DNA"/>
</dbReference>
<protein>
    <recommendedName>
        <fullName evidence="5 6">Ribonuclease Y</fullName>
        <shortName evidence="5">RNase Y</shortName>
        <ecNumber evidence="5 6">3.1.-.-</ecNumber>
    </recommendedName>
</protein>
<dbReference type="Pfam" id="PF01966">
    <property type="entry name" value="HD"/>
    <property type="match status" value="1"/>
</dbReference>
<organism evidence="9 10">
    <name type="scientific">Cutibacterium granulosum</name>
    <dbReference type="NCBI Taxonomy" id="33011"/>
    <lineage>
        <taxon>Bacteria</taxon>
        <taxon>Bacillati</taxon>
        <taxon>Actinomycetota</taxon>
        <taxon>Actinomycetes</taxon>
        <taxon>Propionibacteriales</taxon>
        <taxon>Propionibacteriaceae</taxon>
        <taxon>Cutibacterium</taxon>
    </lineage>
</organism>
<dbReference type="Gene3D" id="1.10.3210.10">
    <property type="entry name" value="Hypothetical protein af1432"/>
    <property type="match status" value="1"/>
</dbReference>
<dbReference type="eggNOG" id="COG1418">
    <property type="taxonomic scope" value="Bacteria"/>
</dbReference>
<dbReference type="Gene3D" id="3.30.310.210">
    <property type="match status" value="1"/>
</dbReference>
<dbReference type="GO" id="GO:0005886">
    <property type="term" value="C:plasma membrane"/>
    <property type="evidence" value="ECO:0007669"/>
    <property type="project" value="UniProtKB-SubCell"/>
</dbReference>
<evidence type="ECO:0000256" key="1">
    <source>
        <dbReference type="ARBA" id="ARBA00022722"/>
    </source>
</evidence>
<evidence type="ECO:0000256" key="5">
    <source>
        <dbReference type="HAMAP-Rule" id="MF_00335"/>
    </source>
</evidence>
<feature type="transmembrane region" description="Helical" evidence="5">
    <location>
        <begin position="14"/>
        <end position="34"/>
    </location>
</feature>
<dbReference type="NCBIfam" id="TIGR00277">
    <property type="entry name" value="HDIG"/>
    <property type="match status" value="1"/>
</dbReference>
<dbReference type="InterPro" id="IPR006674">
    <property type="entry name" value="HD_domain"/>
</dbReference>
<dbReference type="PANTHER" id="PTHR12826:SF15">
    <property type="entry name" value="RIBONUCLEASE Y"/>
    <property type="match status" value="1"/>
</dbReference>
<dbReference type="InterPro" id="IPR004088">
    <property type="entry name" value="KH_dom_type_1"/>
</dbReference>
<dbReference type="NCBIfam" id="TIGR03319">
    <property type="entry name" value="RNase_Y"/>
    <property type="match status" value="1"/>
</dbReference>
<keyword evidence="7" id="KW-0175">Coiled coil</keyword>
<evidence type="ECO:0000259" key="8">
    <source>
        <dbReference type="PROSITE" id="PS51831"/>
    </source>
</evidence>
<keyword evidence="3 5" id="KW-0378">Hydrolase</keyword>
<sequence length="490" mass="53265">MIAQIGTLVSWNPWPVVSIVLAVALTATIVGGFLSRRRAGSVVEAGRDELERDRTRLERQMAQRRCDLEADIEGHRQSLDTAHADRMALLDEKIEQAEVELKKADDELVHIGALTAEQAREEIMTRAREEAVLEAEQLTRSVLAQARMNAEAKARDVIATAIERYAGEVTADSVVAVVDLPSDAMKGRIIGREGRNIRAIEQTTGATIIVDDTPGIVLVSCFDPMRREVAKTTLERLVADGRIHPGRIEQAHRRAVEQIENMCLSAADDALGQLRITQFPDPLRPIVGSLKFRTSYGQDVLSHSVECGRLAAQLAAEIGADAEACTRAAFLHDIGKALTPGIEGPHAAVGAELARRYGESDEVVHAIAAHHDEIPVESVTDLITQAADAISASRPGARRDSLESHVNRLEEMETLAQSHSGVQRAVAVQAGRELRVMVDPEEIDDLAARELARSIVAEVADRVVVPGQVRVIVIRETRAVEVIGQSGPRD</sequence>
<dbReference type="SMART" id="SM00322">
    <property type="entry name" value="KH"/>
    <property type="match status" value="1"/>
</dbReference>
<comment type="similarity">
    <text evidence="5">Belongs to the RNase Y family.</text>
</comment>
<dbReference type="Pfam" id="PF12072">
    <property type="entry name" value="RNase_Y_N"/>
    <property type="match status" value="1"/>
</dbReference>